<keyword evidence="7" id="KW-1185">Reference proteome</keyword>
<dbReference type="InterPro" id="IPR050091">
    <property type="entry name" value="PKS_NRPS_Biosynth_Enz"/>
</dbReference>
<dbReference type="Pfam" id="PF00698">
    <property type="entry name" value="Acyl_transf_1"/>
    <property type="match status" value="1"/>
</dbReference>
<dbReference type="SUPFAM" id="SSF53901">
    <property type="entry name" value="Thiolase-like"/>
    <property type="match status" value="1"/>
</dbReference>
<feature type="region of interest" description="Disordered" evidence="4">
    <location>
        <begin position="114"/>
        <end position="133"/>
    </location>
</feature>
<dbReference type="Pfam" id="PF16197">
    <property type="entry name" value="KAsynt_C_assoc"/>
    <property type="match status" value="1"/>
</dbReference>
<organism evidence="6 7">
    <name type="scientific">Streptomyces himastatinicus ATCC 53653</name>
    <dbReference type="NCBI Taxonomy" id="457427"/>
    <lineage>
        <taxon>Bacteria</taxon>
        <taxon>Bacillati</taxon>
        <taxon>Actinomycetota</taxon>
        <taxon>Actinomycetes</taxon>
        <taxon>Kitasatosporales</taxon>
        <taxon>Streptomycetaceae</taxon>
        <taxon>Streptomyces</taxon>
        <taxon>Streptomyces violaceusniger group</taxon>
    </lineage>
</organism>
<dbReference type="STRING" id="457427.SSOG_00524"/>
<evidence type="ECO:0000256" key="3">
    <source>
        <dbReference type="ARBA" id="ARBA00023315"/>
    </source>
</evidence>
<evidence type="ECO:0000313" key="6">
    <source>
        <dbReference type="EMBL" id="EFL20812.1"/>
    </source>
</evidence>
<evidence type="ECO:0000256" key="2">
    <source>
        <dbReference type="ARBA" id="ARBA00023268"/>
    </source>
</evidence>
<evidence type="ECO:0000256" key="4">
    <source>
        <dbReference type="SAM" id="MobiDB-lite"/>
    </source>
</evidence>
<dbReference type="EMBL" id="GG657754">
    <property type="protein sequence ID" value="EFL20812.1"/>
    <property type="molecule type" value="Genomic_DNA"/>
</dbReference>
<proteinExistence type="predicted"/>
<dbReference type="SMART" id="SM00827">
    <property type="entry name" value="PKS_AT"/>
    <property type="match status" value="1"/>
</dbReference>
<dbReference type="GO" id="GO:0004312">
    <property type="term" value="F:fatty acid synthase activity"/>
    <property type="evidence" value="ECO:0007669"/>
    <property type="project" value="TreeGrafter"/>
</dbReference>
<dbReference type="InterPro" id="IPR014031">
    <property type="entry name" value="Ketoacyl_synth_C"/>
</dbReference>
<feature type="non-terminal residue" evidence="6">
    <location>
        <position position="394"/>
    </location>
</feature>
<keyword evidence="1" id="KW-0808">Transferase</keyword>
<dbReference type="PANTHER" id="PTHR43775:SF51">
    <property type="entry name" value="INACTIVE PHENOLPHTHIOCEROL SYNTHESIS POLYKETIDE SYNTHASE TYPE I PKS1-RELATED"/>
    <property type="match status" value="1"/>
</dbReference>
<dbReference type="GO" id="GO:0006633">
    <property type="term" value="P:fatty acid biosynthetic process"/>
    <property type="evidence" value="ECO:0007669"/>
    <property type="project" value="TreeGrafter"/>
</dbReference>
<dbReference type="CDD" id="cd00833">
    <property type="entry name" value="PKS"/>
    <property type="match status" value="1"/>
</dbReference>
<sequence length="394" mass="41212">LGDPIEAQALLATYGRDRDPERPVWLGSVKSNIGHTQSAAGVASVIKMVMALRLGVLPQTLHVDTPSSHVDWSSGALRLLAEPVPWPETGQPRRCAVSSFGISGTNAHAVLEQAPAEPDPEREPTPAPLSSEQARGVVPWVLSARDGASLRDRAADLVSHVEAAPVDVADVGFSLVTSRSAFERRAVAVGADRAELSAALAAFADEDLSAPVVRGEADVEGKTVFVFPGQGTQWAGMGAALLERSPVFAERLRECATALGRFVEWSLEDVLRQEPGAPSLERVDVVQPVSFAVMVSLASVWESYGVIPDAVVGHSQGEIAAAVVAGALSVEDGARVVALRSQAIGRRLAGRGGMMSVALSADEARPRLEAWDERLSIAAVNGPGAVVVCGDPEA</sequence>
<evidence type="ECO:0000313" key="7">
    <source>
        <dbReference type="Proteomes" id="UP000003963"/>
    </source>
</evidence>
<dbReference type="Gene3D" id="3.40.47.10">
    <property type="match status" value="1"/>
</dbReference>
<dbReference type="InterPro" id="IPR032821">
    <property type="entry name" value="PKS_assoc"/>
</dbReference>
<keyword evidence="3" id="KW-0012">Acyltransferase</keyword>
<dbReference type="InterPro" id="IPR016039">
    <property type="entry name" value="Thiolase-like"/>
</dbReference>
<dbReference type="Gene3D" id="3.40.366.10">
    <property type="entry name" value="Malonyl-Coenzyme A Acyl Carrier Protein, domain 2"/>
    <property type="match status" value="1"/>
</dbReference>
<dbReference type="InterPro" id="IPR001227">
    <property type="entry name" value="Ac_transferase_dom_sf"/>
</dbReference>
<dbReference type="Pfam" id="PF02801">
    <property type="entry name" value="Ketoacyl-synt_C"/>
    <property type="match status" value="1"/>
</dbReference>
<dbReference type="InterPro" id="IPR014043">
    <property type="entry name" value="Acyl_transferase_dom"/>
</dbReference>
<dbReference type="PROSITE" id="PS52004">
    <property type="entry name" value="KS3_2"/>
    <property type="match status" value="1"/>
</dbReference>
<dbReference type="Gene3D" id="3.30.70.3290">
    <property type="match status" value="1"/>
</dbReference>
<evidence type="ECO:0000259" key="5">
    <source>
        <dbReference type="PROSITE" id="PS52004"/>
    </source>
</evidence>
<accession>D9WB18</accession>
<dbReference type="Proteomes" id="UP000003963">
    <property type="component" value="Unassembled WGS sequence"/>
</dbReference>
<dbReference type="SMART" id="SM00825">
    <property type="entry name" value="PKS_KS"/>
    <property type="match status" value="1"/>
</dbReference>
<evidence type="ECO:0000256" key="1">
    <source>
        <dbReference type="ARBA" id="ARBA00022679"/>
    </source>
</evidence>
<dbReference type="PANTHER" id="PTHR43775">
    <property type="entry name" value="FATTY ACID SYNTHASE"/>
    <property type="match status" value="1"/>
</dbReference>
<feature type="domain" description="Ketosynthase family 3 (KS3)" evidence="5">
    <location>
        <begin position="1"/>
        <end position="113"/>
    </location>
</feature>
<dbReference type="InterPro" id="IPR016035">
    <property type="entry name" value="Acyl_Trfase/lysoPLipase"/>
</dbReference>
<dbReference type="InterPro" id="IPR016036">
    <property type="entry name" value="Malonyl_transacylase_ACP-bd"/>
</dbReference>
<protein>
    <submittedName>
        <fullName evidence="6">Polyketide synthase Pks7</fullName>
    </submittedName>
</protein>
<gene>
    <name evidence="6" type="ORF">SSOG_00524</name>
</gene>
<dbReference type="InterPro" id="IPR020841">
    <property type="entry name" value="PKS_Beta-ketoAc_synthase_dom"/>
</dbReference>
<name>D9WB18_9ACTN</name>
<dbReference type="SUPFAM" id="SSF52151">
    <property type="entry name" value="FabD/lysophospholipase-like"/>
    <property type="match status" value="1"/>
</dbReference>
<feature type="non-terminal residue" evidence="6">
    <location>
        <position position="1"/>
    </location>
</feature>
<dbReference type="AlphaFoldDB" id="D9WB18"/>
<keyword evidence="2" id="KW-0511">Multifunctional enzyme</keyword>
<reference evidence="6 7" key="1">
    <citation type="submission" date="2009-02" db="EMBL/GenBank/DDBJ databases">
        <title>Annotation of Streptomyces hygroscopicus strain ATCC 53653.</title>
        <authorList>
            <consortium name="The Broad Institute Genome Sequencing Platform"/>
            <consortium name="Broad Institute Microbial Sequencing Center"/>
            <person name="Fischbach M."/>
            <person name="Godfrey P."/>
            <person name="Ward D."/>
            <person name="Young S."/>
            <person name="Zeng Q."/>
            <person name="Koehrsen M."/>
            <person name="Alvarado L."/>
            <person name="Berlin A.M."/>
            <person name="Bochicchio J."/>
            <person name="Borenstein D."/>
            <person name="Chapman S.B."/>
            <person name="Chen Z."/>
            <person name="Engels R."/>
            <person name="Freedman E."/>
            <person name="Gellesch M."/>
            <person name="Goldberg J."/>
            <person name="Griggs A."/>
            <person name="Gujja S."/>
            <person name="Heilman E.R."/>
            <person name="Heiman D.I."/>
            <person name="Hepburn T.A."/>
            <person name="Howarth C."/>
            <person name="Jen D."/>
            <person name="Larson L."/>
            <person name="Lewis B."/>
            <person name="Mehta T."/>
            <person name="Park D."/>
            <person name="Pearson M."/>
            <person name="Richards J."/>
            <person name="Roberts A."/>
            <person name="Saif S."/>
            <person name="Shea T.D."/>
            <person name="Shenoy N."/>
            <person name="Sisk P."/>
            <person name="Stolte C."/>
            <person name="Sykes S.N."/>
            <person name="Thomson T."/>
            <person name="Walk T."/>
            <person name="White J."/>
            <person name="Yandava C."/>
            <person name="Straight P."/>
            <person name="Clardy J."/>
            <person name="Hung D."/>
            <person name="Kolter R."/>
            <person name="Mekalanos J."/>
            <person name="Walker S."/>
            <person name="Walsh C.T."/>
            <person name="Wieland-Brown L.C."/>
            <person name="Haas B."/>
            <person name="Nusbaum C."/>
            <person name="Birren B."/>
        </authorList>
    </citation>
    <scope>NUCLEOTIDE SEQUENCE [LARGE SCALE GENOMIC DNA]</scope>
    <source>
        <strain evidence="6 7">ATCC 53653</strain>
    </source>
</reference>
<dbReference type="HOGENOM" id="CLU_000022_16_4_11"/>
<dbReference type="SUPFAM" id="SSF55048">
    <property type="entry name" value="Probable ACP-binding domain of malonyl-CoA ACP transacylase"/>
    <property type="match status" value="1"/>
</dbReference>